<name>A0A0L6JTY9_9FIRM</name>
<sequence length="133" mass="15526">MEHYDDTYGRIKAVNVENTIRKYLGLSFKNHKSAYDYKFENGYYVYGYATWDTPDFSYVTNLVDNGGGKFSALVEIYSTTVVDGNQENCYEKKSKWVYNTEKPKLVKTMTADIQKMPDGSYVLLDYMVEREHN</sequence>
<evidence type="ECO:0000313" key="1">
    <source>
        <dbReference type="EMBL" id="KNY28887.1"/>
    </source>
</evidence>
<accession>A0A0L6JTY9</accession>
<evidence type="ECO:0000313" key="2">
    <source>
        <dbReference type="Proteomes" id="UP000036923"/>
    </source>
</evidence>
<gene>
    <name evidence="1" type="ORF">Bccel_4161</name>
</gene>
<dbReference type="EMBL" id="LGTC01000001">
    <property type="protein sequence ID" value="KNY28887.1"/>
    <property type="molecule type" value="Genomic_DNA"/>
</dbReference>
<dbReference type="Proteomes" id="UP000036923">
    <property type="component" value="Unassembled WGS sequence"/>
</dbReference>
<proteinExistence type="predicted"/>
<organism evidence="1 2">
    <name type="scientific">Pseudobacteroides cellulosolvens ATCC 35603 = DSM 2933</name>
    <dbReference type="NCBI Taxonomy" id="398512"/>
    <lineage>
        <taxon>Bacteria</taxon>
        <taxon>Bacillati</taxon>
        <taxon>Bacillota</taxon>
        <taxon>Clostridia</taxon>
        <taxon>Eubacteriales</taxon>
        <taxon>Oscillospiraceae</taxon>
        <taxon>Pseudobacteroides</taxon>
    </lineage>
</organism>
<protein>
    <submittedName>
        <fullName evidence="1">Uncharacterized protein</fullName>
    </submittedName>
</protein>
<keyword evidence="2" id="KW-1185">Reference proteome</keyword>
<dbReference type="AlphaFoldDB" id="A0A0L6JTY9"/>
<dbReference type="RefSeq" id="WP_036937580.1">
    <property type="nucleotide sequence ID" value="NZ_JQKC01000005.1"/>
</dbReference>
<comment type="caution">
    <text evidence="1">The sequence shown here is derived from an EMBL/GenBank/DDBJ whole genome shotgun (WGS) entry which is preliminary data.</text>
</comment>
<reference evidence="2" key="1">
    <citation type="submission" date="2015-07" db="EMBL/GenBank/DDBJ databases">
        <title>Near-Complete Genome Sequence of the Cellulolytic Bacterium Bacteroides (Pseudobacteroides) cellulosolvens ATCC 35603.</title>
        <authorList>
            <person name="Dassa B."/>
            <person name="Utturkar S.M."/>
            <person name="Klingeman D.M."/>
            <person name="Hurt R.A."/>
            <person name="Keller M."/>
            <person name="Xu J."/>
            <person name="Reddy Y.H.K."/>
            <person name="Borovok I."/>
            <person name="Grinberg I.R."/>
            <person name="Lamed R."/>
            <person name="Zhivin O."/>
            <person name="Bayer E.A."/>
            <person name="Brown S.D."/>
        </authorList>
    </citation>
    <scope>NUCLEOTIDE SEQUENCE [LARGE SCALE GENOMIC DNA]</scope>
    <source>
        <strain evidence="2">DSM 2933</strain>
    </source>
</reference>